<proteinExistence type="predicted"/>
<dbReference type="AlphaFoldDB" id="A0A4D6LK84"/>
<dbReference type="EMBL" id="CP039348">
    <property type="protein sequence ID" value="QCD89129.1"/>
    <property type="molecule type" value="Genomic_DNA"/>
</dbReference>
<dbReference type="Proteomes" id="UP000501690">
    <property type="component" value="Linkage Group LG4"/>
</dbReference>
<organism evidence="1 2">
    <name type="scientific">Vigna unguiculata</name>
    <name type="common">Cowpea</name>
    <dbReference type="NCBI Taxonomy" id="3917"/>
    <lineage>
        <taxon>Eukaryota</taxon>
        <taxon>Viridiplantae</taxon>
        <taxon>Streptophyta</taxon>
        <taxon>Embryophyta</taxon>
        <taxon>Tracheophyta</taxon>
        <taxon>Spermatophyta</taxon>
        <taxon>Magnoliopsida</taxon>
        <taxon>eudicotyledons</taxon>
        <taxon>Gunneridae</taxon>
        <taxon>Pentapetalae</taxon>
        <taxon>rosids</taxon>
        <taxon>fabids</taxon>
        <taxon>Fabales</taxon>
        <taxon>Fabaceae</taxon>
        <taxon>Papilionoideae</taxon>
        <taxon>50 kb inversion clade</taxon>
        <taxon>NPAAA clade</taxon>
        <taxon>indigoferoid/millettioid clade</taxon>
        <taxon>Phaseoleae</taxon>
        <taxon>Vigna</taxon>
    </lineage>
</organism>
<gene>
    <name evidence="1" type="ORF">DEO72_LG4g67</name>
</gene>
<sequence>MSKQVGMCVKKMKVWVRSVSLHWKNRFTAVEREKEVLQGGRTKGLVRLKEGFKFRQIELRIQNFPKTAWQSHATRQATQASNPVFWVFFMNHLAVEDDLPGDTNSGGSVLACSEFCVIRNAGRERSGINPIVMLRLAAPRLPPDDTLGQRMS</sequence>
<reference evidence="1 2" key="1">
    <citation type="submission" date="2019-04" db="EMBL/GenBank/DDBJ databases">
        <title>An improved genome assembly and genetic linkage map for asparagus bean, Vigna unguiculata ssp. sesquipedialis.</title>
        <authorList>
            <person name="Xia Q."/>
            <person name="Zhang R."/>
            <person name="Dong Y."/>
        </authorList>
    </citation>
    <scope>NUCLEOTIDE SEQUENCE [LARGE SCALE GENOMIC DNA]</scope>
    <source>
        <tissue evidence="1">Leaf</tissue>
    </source>
</reference>
<accession>A0A4D6LK84</accession>
<protein>
    <submittedName>
        <fullName evidence="1">Uncharacterized protein</fullName>
    </submittedName>
</protein>
<evidence type="ECO:0000313" key="2">
    <source>
        <dbReference type="Proteomes" id="UP000501690"/>
    </source>
</evidence>
<keyword evidence="2" id="KW-1185">Reference proteome</keyword>
<name>A0A4D6LK84_VIGUN</name>
<evidence type="ECO:0000313" key="1">
    <source>
        <dbReference type="EMBL" id="QCD89129.1"/>
    </source>
</evidence>